<dbReference type="AlphaFoldDB" id="A0AAE0KGT5"/>
<keyword evidence="1" id="KW-0496">Mitochondrion</keyword>
<comment type="subunit">
    <text evidence="1">Component of the mitochondrial small ribosomal subunit.</text>
</comment>
<comment type="subcellular location">
    <subcellularLocation>
        <location evidence="1">Mitochondrion</location>
    </subcellularLocation>
</comment>
<keyword evidence="3" id="KW-1185">Reference proteome</keyword>
<dbReference type="PANTHER" id="PTHR28066">
    <property type="entry name" value="37S RIBOSOMAL PROTEIN MRP10, MITOCHONDRIAL"/>
    <property type="match status" value="1"/>
</dbReference>
<reference evidence="2" key="1">
    <citation type="journal article" date="2023" name="Mol. Phylogenet. Evol.">
        <title>Genome-scale phylogeny and comparative genomics of the fungal order Sordariales.</title>
        <authorList>
            <person name="Hensen N."/>
            <person name="Bonometti L."/>
            <person name="Westerberg I."/>
            <person name="Brannstrom I.O."/>
            <person name="Guillou S."/>
            <person name="Cros-Aarteil S."/>
            <person name="Calhoun S."/>
            <person name="Haridas S."/>
            <person name="Kuo A."/>
            <person name="Mondo S."/>
            <person name="Pangilinan J."/>
            <person name="Riley R."/>
            <person name="LaButti K."/>
            <person name="Andreopoulos B."/>
            <person name="Lipzen A."/>
            <person name="Chen C."/>
            <person name="Yan M."/>
            <person name="Daum C."/>
            <person name="Ng V."/>
            <person name="Clum A."/>
            <person name="Steindorff A."/>
            <person name="Ohm R.A."/>
            <person name="Martin F."/>
            <person name="Silar P."/>
            <person name="Natvig D.O."/>
            <person name="Lalanne C."/>
            <person name="Gautier V."/>
            <person name="Ament-Velasquez S.L."/>
            <person name="Kruys A."/>
            <person name="Hutchinson M.I."/>
            <person name="Powell A.J."/>
            <person name="Barry K."/>
            <person name="Miller A.N."/>
            <person name="Grigoriev I.V."/>
            <person name="Debuchy R."/>
            <person name="Gladieux P."/>
            <person name="Hiltunen Thoren M."/>
            <person name="Johannesson H."/>
        </authorList>
    </citation>
    <scope>NUCLEOTIDE SEQUENCE</scope>
    <source>
        <strain evidence="2">CBS 958.72</strain>
    </source>
</reference>
<reference evidence="2" key="2">
    <citation type="submission" date="2023-06" db="EMBL/GenBank/DDBJ databases">
        <authorList>
            <consortium name="Lawrence Berkeley National Laboratory"/>
            <person name="Haridas S."/>
            <person name="Hensen N."/>
            <person name="Bonometti L."/>
            <person name="Westerberg I."/>
            <person name="Brannstrom I.O."/>
            <person name="Guillou S."/>
            <person name="Cros-Aarteil S."/>
            <person name="Calhoun S."/>
            <person name="Kuo A."/>
            <person name="Mondo S."/>
            <person name="Pangilinan J."/>
            <person name="Riley R."/>
            <person name="Labutti K."/>
            <person name="Andreopoulos B."/>
            <person name="Lipzen A."/>
            <person name="Chen C."/>
            <person name="Yanf M."/>
            <person name="Daum C."/>
            <person name="Ng V."/>
            <person name="Clum A."/>
            <person name="Steindorff A."/>
            <person name="Ohm R."/>
            <person name="Martin F."/>
            <person name="Silar P."/>
            <person name="Natvig D."/>
            <person name="Lalanne C."/>
            <person name="Gautier V."/>
            <person name="Ament-Velasquez S.L."/>
            <person name="Kruys A."/>
            <person name="Hutchinson M.I."/>
            <person name="Powell A.J."/>
            <person name="Barry K."/>
            <person name="Miller A.N."/>
            <person name="Grigoriev I.V."/>
            <person name="Debuchy R."/>
            <person name="Gladieux P."/>
            <person name="Thoren M.H."/>
            <person name="Johannesson H."/>
        </authorList>
    </citation>
    <scope>NUCLEOTIDE SEQUENCE</scope>
    <source>
        <strain evidence="2">CBS 958.72</strain>
    </source>
</reference>
<dbReference type="GO" id="GO:0032543">
    <property type="term" value="P:mitochondrial translation"/>
    <property type="evidence" value="ECO:0007669"/>
    <property type="project" value="InterPro"/>
</dbReference>
<dbReference type="Proteomes" id="UP001287356">
    <property type="component" value="Unassembled WGS sequence"/>
</dbReference>
<sequence>MPHKPVRLPPLKVLRVRNPNKTETNACVTVLASVLACWASAGYNSAGCQNIEMSLRGCMDAPPTPAPPTNTINYHLRRLSGKLISQAKKGK</sequence>
<protein>
    <recommendedName>
        <fullName evidence="1">Small ribosomal subunit protein mS37</fullName>
    </recommendedName>
</protein>
<comment type="similarity">
    <text evidence="1">Belongs to the mitochondrion-specific ribosomal protein mS37 family.</text>
</comment>
<keyword evidence="1" id="KW-0687">Ribonucleoprotein</keyword>
<dbReference type="PIRSF" id="PIRSF037706">
    <property type="entry name" value="MRP10"/>
    <property type="match status" value="1"/>
</dbReference>
<keyword evidence="1" id="KW-0689">Ribosomal protein</keyword>
<gene>
    <name evidence="2" type="ORF">B0T24DRAFT_648391</name>
</gene>
<dbReference type="GO" id="GO:0003735">
    <property type="term" value="F:structural constituent of ribosome"/>
    <property type="evidence" value="ECO:0007669"/>
    <property type="project" value="InterPro"/>
</dbReference>
<accession>A0AAE0KGT5</accession>
<evidence type="ECO:0000313" key="3">
    <source>
        <dbReference type="Proteomes" id="UP001287356"/>
    </source>
</evidence>
<dbReference type="EMBL" id="JAULSN010000003">
    <property type="protein sequence ID" value="KAK3376478.1"/>
    <property type="molecule type" value="Genomic_DNA"/>
</dbReference>
<organism evidence="2 3">
    <name type="scientific">Lasiosphaeria ovina</name>
    <dbReference type="NCBI Taxonomy" id="92902"/>
    <lineage>
        <taxon>Eukaryota</taxon>
        <taxon>Fungi</taxon>
        <taxon>Dikarya</taxon>
        <taxon>Ascomycota</taxon>
        <taxon>Pezizomycotina</taxon>
        <taxon>Sordariomycetes</taxon>
        <taxon>Sordariomycetidae</taxon>
        <taxon>Sordariales</taxon>
        <taxon>Lasiosphaeriaceae</taxon>
        <taxon>Lasiosphaeria</taxon>
    </lineage>
</organism>
<evidence type="ECO:0000313" key="2">
    <source>
        <dbReference type="EMBL" id="KAK3376478.1"/>
    </source>
</evidence>
<dbReference type="PANTHER" id="PTHR28066:SF1">
    <property type="entry name" value="SMALL RIBOSOMAL SUBUNIT PROTEIN MS37"/>
    <property type="match status" value="1"/>
</dbReference>
<proteinExistence type="inferred from homology"/>
<dbReference type="InterPro" id="IPR017264">
    <property type="entry name" value="Ribosomal_mS37_fun"/>
</dbReference>
<evidence type="ECO:0000256" key="1">
    <source>
        <dbReference type="PIRNR" id="PIRNR037706"/>
    </source>
</evidence>
<dbReference type="GO" id="GO:0005763">
    <property type="term" value="C:mitochondrial small ribosomal subunit"/>
    <property type="evidence" value="ECO:0007669"/>
    <property type="project" value="TreeGrafter"/>
</dbReference>
<name>A0AAE0KGT5_9PEZI</name>
<comment type="function">
    <text evidence="1">Component of the mitochondrial ribosome (mitoribosome), a dedicated translation machinery responsible for the synthesis of mitochondrial genome-encoded proteins, including at least some of the essential transmembrane subunits of the mitochondrial respiratory chain. The mitoribosomes are attached to the mitochondrial inner membrane and translation products are cotranslationally integrated into the membrane.</text>
</comment>
<comment type="caution">
    <text evidence="2">The sequence shown here is derived from an EMBL/GenBank/DDBJ whole genome shotgun (WGS) entry which is preliminary data.</text>
</comment>